<keyword evidence="4" id="KW-0285">Flavoprotein</keyword>
<evidence type="ECO:0000256" key="6">
    <source>
        <dbReference type="ARBA" id="ARBA00023002"/>
    </source>
</evidence>
<keyword evidence="5" id="KW-0274">FAD</keyword>
<evidence type="ECO:0000256" key="4">
    <source>
        <dbReference type="ARBA" id="ARBA00022630"/>
    </source>
</evidence>
<accession>A0A6J7GJ23</accession>
<dbReference type="GO" id="GO:0004489">
    <property type="term" value="F:methylenetetrahydrofolate reductase [NAD(P)H] activity"/>
    <property type="evidence" value="ECO:0007669"/>
    <property type="project" value="InterPro"/>
</dbReference>
<comment type="cofactor">
    <cofactor evidence="1">
        <name>FAD</name>
        <dbReference type="ChEBI" id="CHEBI:57692"/>
    </cofactor>
</comment>
<evidence type="ECO:0000256" key="1">
    <source>
        <dbReference type="ARBA" id="ARBA00001974"/>
    </source>
</evidence>
<dbReference type="SUPFAM" id="SSF51730">
    <property type="entry name" value="FAD-linked oxidoreductase"/>
    <property type="match status" value="1"/>
</dbReference>
<dbReference type="EMBL" id="CAFBMB010000135">
    <property type="protein sequence ID" value="CAB4908361.1"/>
    <property type="molecule type" value="Genomic_DNA"/>
</dbReference>
<name>A0A6J7GJ23_9ZZZZ</name>
<proteinExistence type="inferred from homology"/>
<dbReference type="CDD" id="cd00537">
    <property type="entry name" value="MTHFR"/>
    <property type="match status" value="1"/>
</dbReference>
<evidence type="ECO:0000313" key="7">
    <source>
        <dbReference type="EMBL" id="CAB4908361.1"/>
    </source>
</evidence>
<evidence type="ECO:0000256" key="2">
    <source>
        <dbReference type="ARBA" id="ARBA00004777"/>
    </source>
</evidence>
<dbReference type="GO" id="GO:0005829">
    <property type="term" value="C:cytosol"/>
    <property type="evidence" value="ECO:0007669"/>
    <property type="project" value="TreeGrafter"/>
</dbReference>
<dbReference type="PANTHER" id="PTHR45754">
    <property type="entry name" value="METHYLENETETRAHYDROFOLATE REDUCTASE"/>
    <property type="match status" value="1"/>
</dbReference>
<dbReference type="AlphaFoldDB" id="A0A6J7GJ23"/>
<comment type="pathway">
    <text evidence="2">One-carbon metabolism; tetrahydrofolate interconversion.</text>
</comment>
<dbReference type="Gene3D" id="3.20.20.220">
    <property type="match status" value="1"/>
</dbReference>
<dbReference type="InterPro" id="IPR029041">
    <property type="entry name" value="FAD-linked_oxidoreductase-like"/>
</dbReference>
<dbReference type="InterPro" id="IPR003171">
    <property type="entry name" value="Mehydrof_redctse-like"/>
</dbReference>
<dbReference type="GO" id="GO:0071949">
    <property type="term" value="F:FAD binding"/>
    <property type="evidence" value="ECO:0007669"/>
    <property type="project" value="TreeGrafter"/>
</dbReference>
<reference evidence="7" key="1">
    <citation type="submission" date="2020-05" db="EMBL/GenBank/DDBJ databases">
        <authorList>
            <person name="Chiriac C."/>
            <person name="Salcher M."/>
            <person name="Ghai R."/>
            <person name="Kavagutti S V."/>
        </authorList>
    </citation>
    <scope>NUCLEOTIDE SEQUENCE</scope>
</reference>
<dbReference type="UniPathway" id="UPA00193"/>
<sequence>MTIPFSFEVYPPRKPEHQAALHETIQKLATAGPDFITVTYGANGSSRDASLDCLRFIREHTDVAPLAHVTCVGSTRDEMNALIDEFLAADIRMFLALRGDPPEGADPQSDYLGDVKTAAELVHLIRERGDNDLSIAVAAFPNGHPMSTSPSSDIDILLAKQAAGAEFAITQLFFNATDYLSFLSSARAAGVTIPILPGIMPVTSLSRLRHIVEITGERMPRDLEAALEAAPSPAHARTVGVAQAVELCRQLVAGGAPGLHLYAFNEHETVLEVLAQLNEPA</sequence>
<comment type="similarity">
    <text evidence="3">Belongs to the methylenetetrahydrofolate reductase family.</text>
</comment>
<keyword evidence="6" id="KW-0560">Oxidoreductase</keyword>
<evidence type="ECO:0000256" key="5">
    <source>
        <dbReference type="ARBA" id="ARBA00022827"/>
    </source>
</evidence>
<organism evidence="7">
    <name type="scientific">freshwater metagenome</name>
    <dbReference type="NCBI Taxonomy" id="449393"/>
    <lineage>
        <taxon>unclassified sequences</taxon>
        <taxon>metagenomes</taxon>
        <taxon>ecological metagenomes</taxon>
    </lineage>
</organism>
<protein>
    <submittedName>
        <fullName evidence="7">Unannotated protein</fullName>
    </submittedName>
</protein>
<dbReference type="GO" id="GO:0009086">
    <property type="term" value="P:methionine biosynthetic process"/>
    <property type="evidence" value="ECO:0007669"/>
    <property type="project" value="TreeGrafter"/>
</dbReference>
<dbReference type="Pfam" id="PF02219">
    <property type="entry name" value="MTHFR"/>
    <property type="match status" value="1"/>
</dbReference>
<dbReference type="PANTHER" id="PTHR45754:SF3">
    <property type="entry name" value="METHYLENETETRAHYDROFOLATE REDUCTASE (NADPH)"/>
    <property type="match status" value="1"/>
</dbReference>
<dbReference type="GO" id="GO:0035999">
    <property type="term" value="P:tetrahydrofolate interconversion"/>
    <property type="evidence" value="ECO:0007669"/>
    <property type="project" value="UniProtKB-UniPathway"/>
</dbReference>
<evidence type="ECO:0000256" key="3">
    <source>
        <dbReference type="ARBA" id="ARBA00006743"/>
    </source>
</evidence>
<gene>
    <name evidence="7" type="ORF">UFOPK3516_01332</name>
</gene>